<name>A0A3A6QA11_9VIBR</name>
<dbReference type="RefSeq" id="WP_120033727.1">
    <property type="nucleotide sequence ID" value="NZ_QVMU01000019.1"/>
</dbReference>
<feature type="domain" description="DNA binding HTH" evidence="1">
    <location>
        <begin position="48"/>
        <end position="76"/>
    </location>
</feature>
<reference evidence="2 3" key="1">
    <citation type="submission" date="2018-08" db="EMBL/GenBank/DDBJ databases">
        <title>Vibrio isolated from the Eastern China Marginal Seas.</title>
        <authorList>
            <person name="Li Y."/>
        </authorList>
    </citation>
    <scope>NUCLEOTIDE SEQUENCE [LARGE SCALE GENOMIC DNA]</scope>
    <source>
        <strain evidence="2 3">BEI233</strain>
    </source>
</reference>
<dbReference type="SUPFAM" id="SSF46689">
    <property type="entry name" value="Homeodomain-like"/>
    <property type="match status" value="1"/>
</dbReference>
<dbReference type="InterPro" id="IPR009057">
    <property type="entry name" value="Homeodomain-like_sf"/>
</dbReference>
<dbReference type="Pfam" id="PF02954">
    <property type="entry name" value="HTH_8"/>
    <property type="match status" value="1"/>
</dbReference>
<keyword evidence="3" id="KW-1185">Reference proteome</keyword>
<evidence type="ECO:0000313" key="2">
    <source>
        <dbReference type="EMBL" id="RJX68707.1"/>
    </source>
</evidence>
<accession>A0A3A6QA11</accession>
<dbReference type="EMBL" id="QVMU01000019">
    <property type="protein sequence ID" value="RJX68707.1"/>
    <property type="molecule type" value="Genomic_DNA"/>
</dbReference>
<gene>
    <name evidence="2" type="ORF">DZ860_17090</name>
</gene>
<evidence type="ECO:0000313" key="3">
    <source>
        <dbReference type="Proteomes" id="UP000273252"/>
    </source>
</evidence>
<protein>
    <recommendedName>
        <fullName evidence="1">DNA binding HTH domain-containing protein</fullName>
    </recommendedName>
</protein>
<proteinExistence type="predicted"/>
<sequence>MSTIIDQQALVRQLSLILGENESQSQYTPRNHSGDPDLSGVLDSLGYAVIESVLQHTRGNQCQAARILGINRGTIRIYWRKSRHYV</sequence>
<dbReference type="AlphaFoldDB" id="A0A3A6QA11"/>
<dbReference type="Proteomes" id="UP000273252">
    <property type="component" value="Unassembled WGS sequence"/>
</dbReference>
<dbReference type="Gene3D" id="1.10.10.60">
    <property type="entry name" value="Homeodomain-like"/>
    <property type="match status" value="1"/>
</dbReference>
<organism evidence="2 3">
    <name type="scientific">Vibrio sinensis</name>
    <dbReference type="NCBI Taxonomy" id="2302434"/>
    <lineage>
        <taxon>Bacteria</taxon>
        <taxon>Pseudomonadati</taxon>
        <taxon>Pseudomonadota</taxon>
        <taxon>Gammaproteobacteria</taxon>
        <taxon>Vibrionales</taxon>
        <taxon>Vibrionaceae</taxon>
        <taxon>Vibrio</taxon>
    </lineage>
</organism>
<comment type="caution">
    <text evidence="2">The sequence shown here is derived from an EMBL/GenBank/DDBJ whole genome shotgun (WGS) entry which is preliminary data.</text>
</comment>
<dbReference type="OrthoDB" id="9802388at2"/>
<dbReference type="InterPro" id="IPR002197">
    <property type="entry name" value="HTH_Fis"/>
</dbReference>
<dbReference type="GO" id="GO:0043565">
    <property type="term" value="F:sequence-specific DNA binding"/>
    <property type="evidence" value="ECO:0007669"/>
    <property type="project" value="InterPro"/>
</dbReference>
<evidence type="ECO:0000259" key="1">
    <source>
        <dbReference type="Pfam" id="PF02954"/>
    </source>
</evidence>
<dbReference type="PRINTS" id="PR01590">
    <property type="entry name" value="HTHFIS"/>
</dbReference>